<dbReference type="Pfam" id="PF12802">
    <property type="entry name" value="MarR_2"/>
    <property type="match status" value="1"/>
</dbReference>
<dbReference type="InterPro" id="IPR036390">
    <property type="entry name" value="WH_DNA-bd_sf"/>
</dbReference>
<protein>
    <submittedName>
        <fullName evidence="2">MarR family winged helix-turn-helix transcriptional regulator</fullName>
    </submittedName>
</protein>
<name>A0ABV8Q2P7_9MICO</name>
<dbReference type="Proteomes" id="UP001595900">
    <property type="component" value="Unassembled WGS sequence"/>
</dbReference>
<proteinExistence type="predicted"/>
<evidence type="ECO:0000259" key="1">
    <source>
        <dbReference type="PROSITE" id="PS50995"/>
    </source>
</evidence>
<dbReference type="Gene3D" id="1.10.10.10">
    <property type="entry name" value="Winged helix-like DNA-binding domain superfamily/Winged helix DNA-binding domain"/>
    <property type="match status" value="1"/>
</dbReference>
<evidence type="ECO:0000313" key="3">
    <source>
        <dbReference type="Proteomes" id="UP001595900"/>
    </source>
</evidence>
<dbReference type="RefSeq" id="WP_390226500.1">
    <property type="nucleotide sequence ID" value="NZ_JBHSCN010000001.1"/>
</dbReference>
<dbReference type="InterPro" id="IPR039422">
    <property type="entry name" value="MarR/SlyA-like"/>
</dbReference>
<dbReference type="SUPFAM" id="SSF46785">
    <property type="entry name" value="Winged helix' DNA-binding domain"/>
    <property type="match status" value="1"/>
</dbReference>
<comment type="caution">
    <text evidence="2">The sequence shown here is derived from an EMBL/GenBank/DDBJ whole genome shotgun (WGS) entry which is preliminary data.</text>
</comment>
<reference evidence="3" key="1">
    <citation type="journal article" date="2019" name="Int. J. Syst. Evol. Microbiol.">
        <title>The Global Catalogue of Microorganisms (GCM) 10K type strain sequencing project: providing services to taxonomists for standard genome sequencing and annotation.</title>
        <authorList>
            <consortium name="The Broad Institute Genomics Platform"/>
            <consortium name="The Broad Institute Genome Sequencing Center for Infectious Disease"/>
            <person name="Wu L."/>
            <person name="Ma J."/>
        </authorList>
    </citation>
    <scope>NUCLEOTIDE SEQUENCE [LARGE SCALE GENOMIC DNA]</scope>
    <source>
        <strain evidence="3">CGMCC 1.10363</strain>
    </source>
</reference>
<dbReference type="PROSITE" id="PS50995">
    <property type="entry name" value="HTH_MARR_2"/>
    <property type="match status" value="1"/>
</dbReference>
<evidence type="ECO:0000313" key="2">
    <source>
        <dbReference type="EMBL" id="MFC4241761.1"/>
    </source>
</evidence>
<dbReference type="EMBL" id="JBHSCN010000001">
    <property type="protein sequence ID" value="MFC4241761.1"/>
    <property type="molecule type" value="Genomic_DNA"/>
</dbReference>
<dbReference type="InterPro" id="IPR000835">
    <property type="entry name" value="HTH_MarR-typ"/>
</dbReference>
<accession>A0ABV8Q2P7</accession>
<keyword evidence="3" id="KW-1185">Reference proteome</keyword>
<organism evidence="2 3">
    <name type="scientific">Gryllotalpicola reticulitermitis</name>
    <dbReference type="NCBI Taxonomy" id="1184153"/>
    <lineage>
        <taxon>Bacteria</taxon>
        <taxon>Bacillati</taxon>
        <taxon>Actinomycetota</taxon>
        <taxon>Actinomycetes</taxon>
        <taxon>Micrococcales</taxon>
        <taxon>Microbacteriaceae</taxon>
        <taxon>Gryllotalpicola</taxon>
    </lineage>
</organism>
<dbReference type="PANTHER" id="PTHR33164">
    <property type="entry name" value="TRANSCRIPTIONAL REGULATOR, MARR FAMILY"/>
    <property type="match status" value="1"/>
</dbReference>
<gene>
    <name evidence="2" type="ORF">ACFOYW_00120</name>
</gene>
<dbReference type="SMART" id="SM00347">
    <property type="entry name" value="HTH_MARR"/>
    <property type="match status" value="1"/>
</dbReference>
<sequence>MDHDQRDSALSLAQHAVRLQTLLDRRIVDVLNAHGLSRSELDVLGALAERGDDGARPRELSSRLLLTTGGTSNILRRLHEDGLIEREADPSDARSQIIRLTTQGKEAAQRAGTAAGEVISQVLEPVDSSLLQSAAQLLHEVLTAMNDDAPVHRDPSGASRQP</sequence>
<feature type="domain" description="HTH marR-type" evidence="1">
    <location>
        <begin position="3"/>
        <end position="143"/>
    </location>
</feature>
<dbReference type="InterPro" id="IPR036388">
    <property type="entry name" value="WH-like_DNA-bd_sf"/>
</dbReference>
<dbReference type="PANTHER" id="PTHR33164:SF104">
    <property type="entry name" value="TRANSCRIPTIONAL REGULATORY PROTEIN"/>
    <property type="match status" value="1"/>
</dbReference>